<keyword evidence="1" id="KW-0472">Membrane</keyword>
<sequence length="161" mass="17158">MYSTRCLPAGLYVFDSEWAITVSSVLLLLLLARLSRSPTYRPVVMSGTDTVVVAAAQRRRGRLVGMDKVGIWGPTIADGGGAAEERQATASSKGCLESLDRTLASTAASKHVPRLHGDHGSWQLDAARPLLKFTPPRENVTAPVLGVGDFAGRTLHAALHI</sequence>
<gene>
    <name evidence="2" type="ORF">CPLU01_06948</name>
</gene>
<evidence type="ECO:0000313" key="3">
    <source>
        <dbReference type="Proteomes" id="UP000654918"/>
    </source>
</evidence>
<name>A0A8H6NFX1_9PEZI</name>
<accession>A0A8H6NFX1</accession>
<dbReference type="EMBL" id="WIGO01000085">
    <property type="protein sequence ID" value="KAF6831125.1"/>
    <property type="molecule type" value="Genomic_DNA"/>
</dbReference>
<feature type="transmembrane region" description="Helical" evidence="1">
    <location>
        <begin position="12"/>
        <end position="32"/>
    </location>
</feature>
<keyword evidence="1" id="KW-1133">Transmembrane helix</keyword>
<dbReference type="AlphaFoldDB" id="A0A8H6NFX1"/>
<organism evidence="2 3">
    <name type="scientific">Colletotrichum plurivorum</name>
    <dbReference type="NCBI Taxonomy" id="2175906"/>
    <lineage>
        <taxon>Eukaryota</taxon>
        <taxon>Fungi</taxon>
        <taxon>Dikarya</taxon>
        <taxon>Ascomycota</taxon>
        <taxon>Pezizomycotina</taxon>
        <taxon>Sordariomycetes</taxon>
        <taxon>Hypocreomycetidae</taxon>
        <taxon>Glomerellales</taxon>
        <taxon>Glomerellaceae</taxon>
        <taxon>Colletotrichum</taxon>
        <taxon>Colletotrichum orchidearum species complex</taxon>
    </lineage>
</organism>
<evidence type="ECO:0000256" key="1">
    <source>
        <dbReference type="SAM" id="Phobius"/>
    </source>
</evidence>
<dbReference type="Proteomes" id="UP000654918">
    <property type="component" value="Unassembled WGS sequence"/>
</dbReference>
<keyword evidence="1" id="KW-0812">Transmembrane</keyword>
<comment type="caution">
    <text evidence="2">The sequence shown here is derived from an EMBL/GenBank/DDBJ whole genome shotgun (WGS) entry which is preliminary data.</text>
</comment>
<evidence type="ECO:0000313" key="2">
    <source>
        <dbReference type="EMBL" id="KAF6831125.1"/>
    </source>
</evidence>
<reference evidence="2" key="1">
    <citation type="journal article" date="2020" name="Phytopathology">
        <title>Genome Sequence Resources of Colletotrichum truncatum, C. plurivorum, C. musicola, and C. sojae: Four Species Pathogenic to Soybean (Glycine max).</title>
        <authorList>
            <person name="Rogerio F."/>
            <person name="Boufleur T.R."/>
            <person name="Ciampi-Guillardi M."/>
            <person name="Sukno S.A."/>
            <person name="Thon M.R."/>
            <person name="Massola Junior N.S."/>
            <person name="Baroncelli R."/>
        </authorList>
    </citation>
    <scope>NUCLEOTIDE SEQUENCE</scope>
    <source>
        <strain evidence="2">LFN00145</strain>
    </source>
</reference>
<keyword evidence="3" id="KW-1185">Reference proteome</keyword>
<protein>
    <submittedName>
        <fullName evidence="2">Uncharacterized protein</fullName>
    </submittedName>
</protein>
<proteinExistence type="predicted"/>